<dbReference type="GO" id="GO:0015288">
    <property type="term" value="F:porin activity"/>
    <property type="evidence" value="ECO:0007669"/>
    <property type="project" value="InterPro"/>
</dbReference>
<dbReference type="Proteomes" id="UP000309848">
    <property type="component" value="Unassembled WGS sequence"/>
</dbReference>
<protein>
    <submittedName>
        <fullName evidence="3">Porin</fullName>
    </submittedName>
</protein>
<keyword evidence="4" id="KW-1185">Reference proteome</keyword>
<name>A0A4S1WJS7_9SPHN</name>
<dbReference type="InterPro" id="IPR038673">
    <property type="entry name" value="OprB_sf"/>
</dbReference>
<dbReference type="PANTHER" id="PTHR37944:SF1">
    <property type="entry name" value="PORIN B"/>
    <property type="match status" value="1"/>
</dbReference>
<comment type="caution">
    <text evidence="3">The sequence shown here is derived from an EMBL/GenBank/DDBJ whole genome shotgun (WGS) entry which is preliminary data.</text>
</comment>
<dbReference type="PANTHER" id="PTHR37944">
    <property type="entry name" value="PORIN B"/>
    <property type="match status" value="1"/>
</dbReference>
<reference evidence="3 4" key="1">
    <citation type="submission" date="2019-04" db="EMBL/GenBank/DDBJ databases">
        <title>Sphingomonas psychrotolerans sp. nov., isolated from soil in the Tianshan Mountains, Xinjiang, China.</title>
        <authorList>
            <person name="Luo Y."/>
            <person name="Sheng H."/>
        </authorList>
    </citation>
    <scope>NUCLEOTIDE SEQUENCE [LARGE SCALE GENOMIC DNA]</scope>
    <source>
        <strain evidence="3 4">KIS18-15</strain>
    </source>
</reference>
<sequence length="351" mass="36528">MDVVGVAAGDRPARVYWLDNLDVTADLALDKLVGWNGATMHVDVLANMGGMPNDRAGTLQGVDNIEVASHRLRLFEAWIEQKIGERTTVRAGLYDLNSEFYSNDAAGLLIAPAFGVGSEIAATGPNGPSIFPSTALAVRIDHKLGGDGFVRAAVLNATARTLGDPGGVNLTFDDGALLIAEGGIAGAGGKIAVGAWGYTLHQDDIFAVDGAGDPIQRHARGAYIVAEKPFNDPEGAHPVAGFVRAGVSDGKTTPFKGGWQAGVLVAKLWAGRDDSQLSFGVNQAWLSEGYRNVLRGDGVHSAAAESAVELTYSDKIGPVTLQPDLQLVFDAGGDAEAKPVVVGGLRASIEF</sequence>
<dbReference type="OrthoDB" id="177316at2"/>
<dbReference type="GO" id="GO:0008643">
    <property type="term" value="P:carbohydrate transport"/>
    <property type="evidence" value="ECO:0007669"/>
    <property type="project" value="InterPro"/>
</dbReference>
<evidence type="ECO:0000256" key="1">
    <source>
        <dbReference type="ARBA" id="ARBA00008769"/>
    </source>
</evidence>
<comment type="similarity">
    <text evidence="1 2">Belongs to the OprB family.</text>
</comment>
<dbReference type="EMBL" id="SRXU01000003">
    <property type="protein sequence ID" value="TGX43464.1"/>
    <property type="molecule type" value="Genomic_DNA"/>
</dbReference>
<evidence type="ECO:0000313" key="3">
    <source>
        <dbReference type="EMBL" id="TGX43464.1"/>
    </source>
</evidence>
<dbReference type="InterPro" id="IPR052932">
    <property type="entry name" value="OprB_Porin"/>
</dbReference>
<dbReference type="Pfam" id="PF04966">
    <property type="entry name" value="OprB"/>
    <property type="match status" value="1"/>
</dbReference>
<gene>
    <name evidence="3" type="ORF">E5A74_08125</name>
</gene>
<proteinExistence type="inferred from homology"/>
<dbReference type="GO" id="GO:0016020">
    <property type="term" value="C:membrane"/>
    <property type="evidence" value="ECO:0007669"/>
    <property type="project" value="InterPro"/>
</dbReference>
<accession>A0A4S1WJS7</accession>
<evidence type="ECO:0000256" key="2">
    <source>
        <dbReference type="RuleBase" id="RU363072"/>
    </source>
</evidence>
<dbReference type="InterPro" id="IPR007049">
    <property type="entry name" value="Carb-sel_porin_OprB"/>
</dbReference>
<dbReference type="AlphaFoldDB" id="A0A4S1WJS7"/>
<evidence type="ECO:0000313" key="4">
    <source>
        <dbReference type="Proteomes" id="UP000309848"/>
    </source>
</evidence>
<dbReference type="Gene3D" id="2.40.160.180">
    <property type="entry name" value="Carbohydrate-selective porin OprB"/>
    <property type="match status" value="1"/>
</dbReference>
<organism evidence="3 4">
    <name type="scientific">Sphingomonas naasensis</name>
    <dbReference type="NCBI Taxonomy" id="1344951"/>
    <lineage>
        <taxon>Bacteria</taxon>
        <taxon>Pseudomonadati</taxon>
        <taxon>Pseudomonadota</taxon>
        <taxon>Alphaproteobacteria</taxon>
        <taxon>Sphingomonadales</taxon>
        <taxon>Sphingomonadaceae</taxon>
        <taxon>Sphingomonas</taxon>
    </lineage>
</organism>